<reference evidence="2 3" key="1">
    <citation type="submission" date="2015-07" db="EMBL/GenBank/DDBJ databases">
        <title>Comparative genomics of the Sigatoka disease complex on banana suggests a link between parallel evolutionary changes in Pseudocercospora fijiensis and Pseudocercospora eumusae and increased virulence on the banana host.</title>
        <authorList>
            <person name="Chang T.-C."/>
            <person name="Salvucci A."/>
            <person name="Crous P.W."/>
            <person name="Stergiopoulos I."/>
        </authorList>
    </citation>
    <scope>NUCLEOTIDE SEQUENCE [LARGE SCALE GENOMIC DNA]</scope>
    <source>
        <strain evidence="2 3">CBS 116634</strain>
    </source>
</reference>
<dbReference type="EMBL" id="LFZO01000227">
    <property type="protein sequence ID" value="KXT10991.1"/>
    <property type="molecule type" value="Genomic_DNA"/>
</dbReference>
<organism evidence="2 3">
    <name type="scientific">Pseudocercospora musae</name>
    <dbReference type="NCBI Taxonomy" id="113226"/>
    <lineage>
        <taxon>Eukaryota</taxon>
        <taxon>Fungi</taxon>
        <taxon>Dikarya</taxon>
        <taxon>Ascomycota</taxon>
        <taxon>Pezizomycotina</taxon>
        <taxon>Dothideomycetes</taxon>
        <taxon>Dothideomycetidae</taxon>
        <taxon>Mycosphaerellales</taxon>
        <taxon>Mycosphaerellaceae</taxon>
        <taxon>Pseudocercospora</taxon>
    </lineage>
</organism>
<feature type="compositionally biased region" description="Polar residues" evidence="1">
    <location>
        <begin position="79"/>
        <end position="89"/>
    </location>
</feature>
<proteinExistence type="predicted"/>
<dbReference type="Proteomes" id="UP000073492">
    <property type="component" value="Unassembled WGS sequence"/>
</dbReference>
<evidence type="ECO:0000256" key="1">
    <source>
        <dbReference type="SAM" id="MobiDB-lite"/>
    </source>
</evidence>
<feature type="region of interest" description="Disordered" evidence="1">
    <location>
        <begin position="79"/>
        <end position="105"/>
    </location>
</feature>
<evidence type="ECO:0000313" key="2">
    <source>
        <dbReference type="EMBL" id="KXT10991.1"/>
    </source>
</evidence>
<protein>
    <submittedName>
        <fullName evidence="2">Uncharacterized protein</fullName>
    </submittedName>
</protein>
<evidence type="ECO:0000313" key="3">
    <source>
        <dbReference type="Proteomes" id="UP000073492"/>
    </source>
</evidence>
<gene>
    <name evidence="2" type="ORF">AC579_5016</name>
</gene>
<accession>A0A139I8C0</accession>
<dbReference type="AlphaFoldDB" id="A0A139I8C0"/>
<name>A0A139I8C0_9PEZI</name>
<keyword evidence="3" id="KW-1185">Reference proteome</keyword>
<comment type="caution">
    <text evidence="2">The sequence shown here is derived from an EMBL/GenBank/DDBJ whole genome shotgun (WGS) entry which is preliminary data.</text>
</comment>
<sequence>MSRRKHLANLGLERLTDFRAETHRRYHTALHSAFKKIRIHPINGQDVTLVNIVRDSRRCFFFALLHRLLKERFVSISMNGESESTSNTTQRREKPWAFMSAERAA</sequence>